<keyword evidence="2" id="KW-0472">Membrane</keyword>
<accession>A0ABM5MXD9</accession>
<gene>
    <name evidence="3" type="ordered locus">Emtol_0653</name>
</gene>
<sequence>MENMHERRSNTATTAGLVLAIALAALFAFLYFNARQEIESKNVDISDKTKELLLTNTKLDSIRNELDKKIAEVSSLGGQVADLEALKEQLEQDKRNLVNSKNVSIRDFENKIKGYEAALSAKDKEIAKLREENAQLTTEVKTLGNENTNLKNDVSTLKSDKQALSDSVYATNVKNKELAEKVTLAAALKAMNVTVNAINSRGKEREGGEYKAKRVDKVKVSFKLSENPLTKRENKVIYLRLLDPQGNCISDMATGSGVFNFGGKETVYTAKQTVMYDNSGQNVDFIYSRGINYEKGKYNIELYSEGFSIGRGSFEIK</sequence>
<dbReference type="RefSeq" id="WP_015027509.1">
    <property type="nucleotide sequence ID" value="NC_018748.1"/>
</dbReference>
<dbReference type="EMBL" id="CP002961">
    <property type="protein sequence ID" value="AFK01806.1"/>
    <property type="molecule type" value="Genomic_DNA"/>
</dbReference>
<reference evidence="3 4" key="1">
    <citation type="submission" date="2011-07" db="EMBL/GenBank/DDBJ databases">
        <title>The complete genome of chromosome of Emticicia oligotrophica DSM 17448.</title>
        <authorList>
            <consortium name="US DOE Joint Genome Institute (JGI-PGF)"/>
            <person name="Lucas S."/>
            <person name="Han J."/>
            <person name="Lapidus A."/>
            <person name="Bruce D."/>
            <person name="Goodwin L."/>
            <person name="Pitluck S."/>
            <person name="Peters L."/>
            <person name="Kyrpides N."/>
            <person name="Mavromatis K."/>
            <person name="Ivanova N."/>
            <person name="Ovchinnikova G."/>
            <person name="Teshima H."/>
            <person name="Detter J.C."/>
            <person name="Tapia R."/>
            <person name="Han C."/>
            <person name="Land M."/>
            <person name="Hauser L."/>
            <person name="Markowitz V."/>
            <person name="Cheng J.-F."/>
            <person name="Hugenholtz P."/>
            <person name="Woyke T."/>
            <person name="Wu D."/>
            <person name="Tindall B."/>
            <person name="Pomrenke H."/>
            <person name="Brambilla E."/>
            <person name="Klenk H.-P."/>
            <person name="Eisen J.A."/>
        </authorList>
    </citation>
    <scope>NUCLEOTIDE SEQUENCE [LARGE SCALE GENOMIC DNA]</scope>
    <source>
        <strain evidence="3 4">DSM 17448</strain>
    </source>
</reference>
<organism evidence="3 4">
    <name type="scientific">Emticicia oligotrophica (strain DSM 17448 / CIP 109782 / MTCC 6937 / GPTSA100-15)</name>
    <dbReference type="NCBI Taxonomy" id="929562"/>
    <lineage>
        <taxon>Bacteria</taxon>
        <taxon>Pseudomonadati</taxon>
        <taxon>Bacteroidota</taxon>
        <taxon>Cytophagia</taxon>
        <taxon>Cytophagales</taxon>
        <taxon>Leadbetterellaceae</taxon>
        <taxon>Emticicia</taxon>
    </lineage>
</organism>
<evidence type="ECO:0000256" key="2">
    <source>
        <dbReference type="SAM" id="Phobius"/>
    </source>
</evidence>
<proteinExistence type="predicted"/>
<evidence type="ECO:0000313" key="3">
    <source>
        <dbReference type="EMBL" id="AFK01806.1"/>
    </source>
</evidence>
<dbReference type="Gene3D" id="1.10.287.1490">
    <property type="match status" value="1"/>
</dbReference>
<dbReference type="Proteomes" id="UP000002875">
    <property type="component" value="Chromosome"/>
</dbReference>
<feature type="coiled-coil region" evidence="1">
    <location>
        <begin position="73"/>
        <end position="160"/>
    </location>
</feature>
<keyword evidence="4" id="KW-1185">Reference proteome</keyword>
<evidence type="ECO:0008006" key="5">
    <source>
        <dbReference type="Google" id="ProtNLM"/>
    </source>
</evidence>
<keyword evidence="1" id="KW-0175">Coiled coil</keyword>
<evidence type="ECO:0000313" key="4">
    <source>
        <dbReference type="Proteomes" id="UP000002875"/>
    </source>
</evidence>
<keyword evidence="2" id="KW-0812">Transmembrane</keyword>
<feature type="transmembrane region" description="Helical" evidence="2">
    <location>
        <begin position="12"/>
        <end position="32"/>
    </location>
</feature>
<protein>
    <recommendedName>
        <fullName evidence="5">Chromosome segregation protein SMC</fullName>
    </recommendedName>
</protein>
<evidence type="ECO:0000256" key="1">
    <source>
        <dbReference type="SAM" id="Coils"/>
    </source>
</evidence>
<keyword evidence="2" id="KW-1133">Transmembrane helix</keyword>
<name>A0ABM5MXD9_EMTOG</name>